<dbReference type="SUPFAM" id="SSF46785">
    <property type="entry name" value="Winged helix' DNA-binding domain"/>
    <property type="match status" value="1"/>
</dbReference>
<dbReference type="InterPro" id="IPR019888">
    <property type="entry name" value="Tscrpt_reg_AsnC-like"/>
</dbReference>
<sequence length="165" mass="19158">MIKFDELFRIIITMKLDETDINLLELLQADSKKTTKEYALKLGLSTTAIYERIKRLERTGAIRDYVALVDKAIVDRNFTVFCHVKLVQHVKDNIEQFEAQVLRLQEVVECHHLSGDYDYLLKIHVQDMDAYRNFMVNKLTAMNHIGSTQSSFTIKEVKHSTAIPL</sequence>
<dbReference type="InterPro" id="IPR036388">
    <property type="entry name" value="WH-like_DNA-bd_sf"/>
</dbReference>
<organism evidence="5 6">
    <name type="scientific">Maribacter arcticus</name>
    <dbReference type="NCBI Taxonomy" id="561365"/>
    <lineage>
        <taxon>Bacteria</taxon>
        <taxon>Pseudomonadati</taxon>
        <taxon>Bacteroidota</taxon>
        <taxon>Flavobacteriia</taxon>
        <taxon>Flavobacteriales</taxon>
        <taxon>Flavobacteriaceae</taxon>
        <taxon>Maribacter</taxon>
    </lineage>
</organism>
<dbReference type="InterPro" id="IPR019887">
    <property type="entry name" value="Tscrpt_reg_AsnC/Lrp_C"/>
</dbReference>
<dbReference type="PANTHER" id="PTHR30154">
    <property type="entry name" value="LEUCINE-RESPONSIVE REGULATORY PROTEIN"/>
    <property type="match status" value="1"/>
</dbReference>
<accession>A0A1T5B9L1</accession>
<dbReference type="PANTHER" id="PTHR30154:SF34">
    <property type="entry name" value="TRANSCRIPTIONAL REGULATOR AZLB"/>
    <property type="match status" value="1"/>
</dbReference>
<dbReference type="Gene3D" id="1.10.10.10">
    <property type="entry name" value="Winged helix-like DNA-binding domain superfamily/Winged helix DNA-binding domain"/>
    <property type="match status" value="1"/>
</dbReference>
<dbReference type="Pfam" id="PF01037">
    <property type="entry name" value="AsnC_trans_reg"/>
    <property type="match status" value="1"/>
</dbReference>
<dbReference type="EMBL" id="FUYL01000004">
    <property type="protein sequence ID" value="SKB43961.1"/>
    <property type="molecule type" value="Genomic_DNA"/>
</dbReference>
<dbReference type="Gene3D" id="3.30.70.920">
    <property type="match status" value="1"/>
</dbReference>
<dbReference type="GO" id="GO:0005829">
    <property type="term" value="C:cytosol"/>
    <property type="evidence" value="ECO:0007669"/>
    <property type="project" value="TreeGrafter"/>
</dbReference>
<keyword evidence="1" id="KW-0805">Transcription regulation</keyword>
<dbReference type="GO" id="GO:0043200">
    <property type="term" value="P:response to amino acid"/>
    <property type="evidence" value="ECO:0007669"/>
    <property type="project" value="TreeGrafter"/>
</dbReference>
<dbReference type="InterPro" id="IPR011008">
    <property type="entry name" value="Dimeric_a/b-barrel"/>
</dbReference>
<keyword evidence="6" id="KW-1185">Reference proteome</keyword>
<evidence type="ECO:0000256" key="2">
    <source>
        <dbReference type="ARBA" id="ARBA00023125"/>
    </source>
</evidence>
<keyword evidence="3" id="KW-0804">Transcription</keyword>
<protein>
    <submittedName>
        <fullName evidence="5">Transcriptional regulator, AsnC family</fullName>
    </submittedName>
</protein>
<evidence type="ECO:0000259" key="4">
    <source>
        <dbReference type="PROSITE" id="PS50956"/>
    </source>
</evidence>
<feature type="domain" description="HTH asnC-type" evidence="4">
    <location>
        <begin position="16"/>
        <end position="77"/>
    </location>
</feature>
<proteinExistence type="predicted"/>
<name>A0A1T5B9L1_9FLAO</name>
<reference evidence="6" key="1">
    <citation type="submission" date="2017-02" db="EMBL/GenBank/DDBJ databases">
        <authorList>
            <person name="Varghese N."/>
            <person name="Submissions S."/>
        </authorList>
    </citation>
    <scope>NUCLEOTIDE SEQUENCE [LARGE SCALE GENOMIC DNA]</scope>
    <source>
        <strain evidence="6">DSM 23546</strain>
    </source>
</reference>
<dbReference type="Pfam" id="PF13404">
    <property type="entry name" value="HTH_AsnC-type"/>
    <property type="match status" value="1"/>
</dbReference>
<dbReference type="SUPFAM" id="SSF54909">
    <property type="entry name" value="Dimeric alpha+beta barrel"/>
    <property type="match status" value="1"/>
</dbReference>
<keyword evidence="2" id="KW-0238">DNA-binding</keyword>
<dbReference type="Proteomes" id="UP000190339">
    <property type="component" value="Unassembled WGS sequence"/>
</dbReference>
<dbReference type="GO" id="GO:0043565">
    <property type="term" value="F:sequence-specific DNA binding"/>
    <property type="evidence" value="ECO:0007669"/>
    <property type="project" value="InterPro"/>
</dbReference>
<dbReference type="SMART" id="SM00344">
    <property type="entry name" value="HTH_ASNC"/>
    <property type="match status" value="1"/>
</dbReference>
<dbReference type="InterPro" id="IPR036390">
    <property type="entry name" value="WH_DNA-bd_sf"/>
</dbReference>
<dbReference type="PROSITE" id="PS50956">
    <property type="entry name" value="HTH_ASNC_2"/>
    <property type="match status" value="1"/>
</dbReference>
<dbReference type="AlphaFoldDB" id="A0A1T5B9L1"/>
<evidence type="ECO:0000256" key="3">
    <source>
        <dbReference type="ARBA" id="ARBA00023163"/>
    </source>
</evidence>
<evidence type="ECO:0000313" key="5">
    <source>
        <dbReference type="EMBL" id="SKB43961.1"/>
    </source>
</evidence>
<dbReference type="PRINTS" id="PR00033">
    <property type="entry name" value="HTHASNC"/>
</dbReference>
<dbReference type="InterPro" id="IPR000485">
    <property type="entry name" value="AsnC-type_HTH_dom"/>
</dbReference>
<evidence type="ECO:0000256" key="1">
    <source>
        <dbReference type="ARBA" id="ARBA00023015"/>
    </source>
</evidence>
<gene>
    <name evidence="5" type="ORF">SAMN05660866_01472</name>
</gene>
<evidence type="ECO:0000313" key="6">
    <source>
        <dbReference type="Proteomes" id="UP000190339"/>
    </source>
</evidence>
<dbReference type="STRING" id="561365.SAMN05660866_01472"/>